<dbReference type="GO" id="GO:0006352">
    <property type="term" value="P:DNA-templated transcription initiation"/>
    <property type="evidence" value="ECO:0007669"/>
    <property type="project" value="InterPro"/>
</dbReference>
<dbReference type="CDD" id="cd06171">
    <property type="entry name" value="Sigma70_r4"/>
    <property type="match status" value="1"/>
</dbReference>
<evidence type="ECO:0000313" key="2">
    <source>
        <dbReference type="Proteomes" id="UP000281028"/>
    </source>
</evidence>
<dbReference type="InterPro" id="IPR013249">
    <property type="entry name" value="RNA_pol_sigma70_r4_t2"/>
</dbReference>
<dbReference type="InterPro" id="IPR052704">
    <property type="entry name" value="ECF_Sigma-70_Domain"/>
</dbReference>
<dbReference type="Gene3D" id="1.10.10.10">
    <property type="entry name" value="Winged helix-like DNA-binding domain superfamily/Winged helix DNA-binding domain"/>
    <property type="match status" value="1"/>
</dbReference>
<dbReference type="InterPro" id="IPR014284">
    <property type="entry name" value="RNA_pol_sigma-70_dom"/>
</dbReference>
<gene>
    <name evidence="1" type="ORF">ECE50_019180</name>
</gene>
<dbReference type="InterPro" id="IPR013324">
    <property type="entry name" value="RNA_pol_sigma_r3/r4-like"/>
</dbReference>
<name>A0A3S1D422_9BACT</name>
<comment type="caution">
    <text evidence="1">The sequence shown here is derived from an EMBL/GenBank/DDBJ whole genome shotgun (WGS) entry which is preliminary data.</text>
</comment>
<dbReference type="Pfam" id="PF08281">
    <property type="entry name" value="Sigma70_r4_2"/>
    <property type="match status" value="1"/>
</dbReference>
<dbReference type="SUPFAM" id="SSF54427">
    <property type="entry name" value="NTF2-like"/>
    <property type="match status" value="1"/>
</dbReference>
<dbReference type="PANTHER" id="PTHR30173:SF36">
    <property type="entry name" value="ECF RNA POLYMERASE SIGMA FACTOR SIGJ"/>
    <property type="match status" value="1"/>
</dbReference>
<dbReference type="SUPFAM" id="SSF88659">
    <property type="entry name" value="Sigma3 and sigma4 domains of RNA polymerase sigma factors"/>
    <property type="match status" value="1"/>
</dbReference>
<proteinExistence type="predicted"/>
<evidence type="ECO:0000313" key="1">
    <source>
        <dbReference type="EMBL" id="NSL88973.1"/>
    </source>
</evidence>
<dbReference type="NCBIfam" id="TIGR02937">
    <property type="entry name" value="sigma70-ECF"/>
    <property type="match status" value="1"/>
</dbReference>
<dbReference type="EMBL" id="RIAR02000001">
    <property type="protein sequence ID" value="NSL88973.1"/>
    <property type="molecule type" value="Genomic_DNA"/>
</dbReference>
<keyword evidence="2" id="KW-1185">Reference proteome</keyword>
<dbReference type="GO" id="GO:0016987">
    <property type="term" value="F:sigma factor activity"/>
    <property type="evidence" value="ECO:0007669"/>
    <property type="project" value="InterPro"/>
</dbReference>
<dbReference type="InterPro" id="IPR032710">
    <property type="entry name" value="NTF2-like_dom_sf"/>
</dbReference>
<dbReference type="PANTHER" id="PTHR30173">
    <property type="entry name" value="SIGMA 19 FACTOR"/>
    <property type="match status" value="1"/>
</dbReference>
<protein>
    <submittedName>
        <fullName evidence="1">Sigma-70 family RNA polymerase sigma factor</fullName>
    </submittedName>
</protein>
<sequence length="286" mass="32436">MTQHRDHLSFFLEQKSGLHGLAYKMTESACDAEDILNDVYLSFSMQPLNQILEPERYLVRSVIHRCFAVLNKRKGISYPGINLPEPVIYERFPDLQQHDVSYALLVLLQKLNATERAVFLLRESFDYDYDEIASLVNISQDNCRQHLHRAKEKLQTGKVRYSPSRQDQEEMTRAFLTACATGDVKWLETYLSKEITIFADGGGKVAAALKPVAGQAGVIAYLIGIANKFGNALSYSIRKVNLETGVLIENSMTVSLDTVMIPLFDDSNRISEIYMIRNPSKMKFVV</sequence>
<dbReference type="AlphaFoldDB" id="A0A3S1D422"/>
<organism evidence="1 2">
    <name type="scientific">Chitinophaga solisilvae</name>
    <dbReference type="NCBI Taxonomy" id="1233460"/>
    <lineage>
        <taxon>Bacteria</taxon>
        <taxon>Pseudomonadati</taxon>
        <taxon>Bacteroidota</taxon>
        <taxon>Chitinophagia</taxon>
        <taxon>Chitinophagales</taxon>
        <taxon>Chitinophagaceae</taxon>
        <taxon>Chitinophaga</taxon>
    </lineage>
</organism>
<dbReference type="Proteomes" id="UP000281028">
    <property type="component" value="Unassembled WGS sequence"/>
</dbReference>
<reference evidence="1" key="1">
    <citation type="submission" date="2020-05" db="EMBL/GenBank/DDBJ databases">
        <title>Chitinophaga laudate sp. nov., isolated from a tropical peat swamp.</title>
        <authorList>
            <person name="Goh C.B.S."/>
            <person name="Lee M.S."/>
            <person name="Parimannan S."/>
            <person name="Pasbakhsh P."/>
            <person name="Yule C.M."/>
            <person name="Rajandas H."/>
            <person name="Loke S."/>
            <person name="Croft L."/>
            <person name="Tan J.B.L."/>
        </authorList>
    </citation>
    <scope>NUCLEOTIDE SEQUENCE</scope>
    <source>
        <strain evidence="1">Mgbs1</strain>
    </source>
</reference>
<accession>A0A3S1D422</accession>
<dbReference type="InterPro" id="IPR036388">
    <property type="entry name" value="WH-like_DNA-bd_sf"/>
</dbReference>
<dbReference type="GO" id="GO:0003677">
    <property type="term" value="F:DNA binding"/>
    <property type="evidence" value="ECO:0007669"/>
    <property type="project" value="InterPro"/>
</dbReference>